<dbReference type="Proteomes" id="UP000323502">
    <property type="component" value="Unassembled WGS sequence"/>
</dbReference>
<dbReference type="InterPro" id="IPR005053">
    <property type="entry name" value="MobA_MobL"/>
</dbReference>
<feature type="domain" description="MobA/MobL protein" evidence="4">
    <location>
        <begin position="279"/>
        <end position="426"/>
    </location>
</feature>
<sequence>MSIQRPLGPIGHCSARLRLALAIEEEEALGRAVRVRKDVRDQVKDLKVRGNRWLRSPNFAVPGAFHERFVSAGGKVTFHFEFQAISKTSDGGCRITTPEGSKRLAVGAPAAHDAYIDRPEAVEVTISPDGFDRYAVRPSATEAINGERAVFTNISQDPQERQAYWRAVHRHERTPGADRLTLVPERASRAAWRVLADAQDVPCAVRDVAAKFANERGKRRPHTVPLDDLAIDRVAARKLAKTLASILGTTKGKLPVRLSEARGGRSQYRLTAEFPDGLDAAGRRAVTEAMCAELEEIGMMYVAAIHAPDHHNDRRNHHLHIACHDRPASRMGDRWDFEIAEPVEGQHERVRYPYAQKKIAEWSRDSDGGNYRAYGTASIADMRRFFAERCNEELDRLGVTRQLHPGDLRSLGCERQAQKPLGTRAAPLDAVGVLTGRGIENAEMLWSALLREAWTAAEERAKARADLRRRLLEAERLCAEGSVIDQARMASIRDLIVRFDAANVVLQQHDAECAEYDVTLTMARARPDKTIAVCRRILEAIEGGTADRAEQRAKGAIVARADEAEAFLAGITAIERDHAPVLTGHRTAVAKAQAAIDEITSAATALKERREPRRASKAARLDARATLDALFDRIMKDDVPVLPPEGGVTEYRVPGITRAEFTALTTPALMEMAQRRLAAFADLQAKRMIAAATDVAAVGLDSLRLAAADGDVSAARTLKHVRAYGEHPIYQRALAEKRTVEPVIAVGTSETGRGWRDWIGGLLGRNPPIQSRRPLEPARPHPMPEPAKDAARSQREEAVAALAAALFSEPALRVVEGEHGLVIDATHAPDWRFAANAFADEPAVAHAMRRRHASPWLNHSVAERNRLLADLRAALMSAARSPLRKVGKEWEVDLADERLATLVTAWRGYRRLEDLLADVDRQRHGSGTDRYVVVESIGASVSDDVVSRAGDLVVSHSDMPSDDLATVITDWRGRDRGR</sequence>
<gene>
    <name evidence="5" type="ORF">GQR91_02780</name>
    <name evidence="6" type="ORF">SAMN05216557_101578</name>
</gene>
<evidence type="ECO:0000256" key="1">
    <source>
        <dbReference type="ARBA" id="ARBA00010873"/>
    </source>
</evidence>
<dbReference type="RefSeq" id="WP_149681071.1">
    <property type="nucleotide sequence ID" value="NZ_FNBI01000001.1"/>
</dbReference>
<evidence type="ECO:0000313" key="5">
    <source>
        <dbReference type="EMBL" id="MWC42583.1"/>
    </source>
</evidence>
<protein>
    <submittedName>
        <fullName evidence="6">MobA/MobL family protein</fullName>
    </submittedName>
</protein>
<organism evidence="6 7">
    <name type="scientific">Sphingomonas carotinifaciens</name>
    <dbReference type="NCBI Taxonomy" id="1166323"/>
    <lineage>
        <taxon>Bacteria</taxon>
        <taxon>Pseudomonadati</taxon>
        <taxon>Pseudomonadota</taxon>
        <taxon>Alphaproteobacteria</taxon>
        <taxon>Sphingomonadales</taxon>
        <taxon>Sphingomonadaceae</taxon>
        <taxon>Sphingomonas</taxon>
    </lineage>
</organism>
<evidence type="ECO:0000256" key="2">
    <source>
        <dbReference type="ARBA" id="ARBA00022971"/>
    </source>
</evidence>
<keyword evidence="2" id="KW-0184">Conjugation</keyword>
<dbReference type="EMBL" id="WSUT01000005">
    <property type="protein sequence ID" value="MWC42583.1"/>
    <property type="molecule type" value="Genomic_DNA"/>
</dbReference>
<proteinExistence type="inferred from homology"/>
<name>A0A1G7FVX1_9SPHN</name>
<dbReference type="EMBL" id="FNBI01000001">
    <property type="protein sequence ID" value="SDE80063.1"/>
    <property type="molecule type" value="Genomic_DNA"/>
</dbReference>
<dbReference type="Proteomes" id="UP000436801">
    <property type="component" value="Unassembled WGS sequence"/>
</dbReference>
<dbReference type="Pfam" id="PF03389">
    <property type="entry name" value="MobA_MobL"/>
    <property type="match status" value="1"/>
</dbReference>
<evidence type="ECO:0000313" key="8">
    <source>
        <dbReference type="Proteomes" id="UP000436801"/>
    </source>
</evidence>
<accession>A0A1G7FVX1</accession>
<comment type="similarity">
    <text evidence="1">Belongs to the MobA/MobL family.</text>
</comment>
<dbReference type="Gene3D" id="3.30.930.30">
    <property type="match status" value="1"/>
</dbReference>
<reference evidence="5 8" key="2">
    <citation type="submission" date="2019-12" db="EMBL/GenBank/DDBJ databases">
        <authorList>
            <person name="Zheng J."/>
        </authorList>
    </citation>
    <scope>NUCLEOTIDE SEQUENCE [LARGE SCALE GENOMIC DNA]</scope>
    <source>
        <strain evidence="5 8">DSM 27347</strain>
    </source>
</reference>
<evidence type="ECO:0000313" key="7">
    <source>
        <dbReference type="Proteomes" id="UP000323502"/>
    </source>
</evidence>
<evidence type="ECO:0000256" key="3">
    <source>
        <dbReference type="SAM" id="MobiDB-lite"/>
    </source>
</evidence>
<reference evidence="6 7" key="1">
    <citation type="submission" date="2016-10" db="EMBL/GenBank/DDBJ databases">
        <authorList>
            <person name="Varghese N."/>
            <person name="Submissions S."/>
        </authorList>
    </citation>
    <scope>NUCLEOTIDE SEQUENCE [LARGE SCALE GENOMIC DNA]</scope>
    <source>
        <strain evidence="6 7">S7-754</strain>
    </source>
</reference>
<evidence type="ECO:0000259" key="4">
    <source>
        <dbReference type="Pfam" id="PF03389"/>
    </source>
</evidence>
<feature type="region of interest" description="Disordered" evidence="3">
    <location>
        <begin position="766"/>
        <end position="793"/>
    </location>
</feature>
<dbReference type="AlphaFoldDB" id="A0A1G7FVX1"/>
<evidence type="ECO:0000313" key="6">
    <source>
        <dbReference type="EMBL" id="SDE80063.1"/>
    </source>
</evidence>
<keyword evidence="7" id="KW-1185">Reference proteome</keyword>
<dbReference type="OrthoDB" id="1826980at2"/>